<dbReference type="SUPFAM" id="SSF47616">
    <property type="entry name" value="GST C-terminal domain-like"/>
    <property type="match status" value="1"/>
</dbReference>
<dbReference type="EMBL" id="CP136864">
    <property type="protein sequence ID" value="WOJ94767.1"/>
    <property type="molecule type" value="Genomic_DNA"/>
</dbReference>
<dbReference type="InterPro" id="IPR004045">
    <property type="entry name" value="Glutathione_S-Trfase_N"/>
</dbReference>
<accession>A0ABZ0I5I1</accession>
<dbReference type="Pfam" id="PF00043">
    <property type="entry name" value="GST_C"/>
    <property type="match status" value="1"/>
</dbReference>
<evidence type="ECO:0000313" key="4">
    <source>
        <dbReference type="Proteomes" id="UP001626537"/>
    </source>
</evidence>
<dbReference type="InterPro" id="IPR036249">
    <property type="entry name" value="Thioredoxin-like_sf"/>
</dbReference>
<dbReference type="Gene3D" id="1.20.1050.10">
    <property type="match status" value="1"/>
</dbReference>
<dbReference type="Proteomes" id="UP001626537">
    <property type="component" value="Chromosome"/>
</dbReference>
<protein>
    <submittedName>
        <fullName evidence="3">Glutathione S-transferase family protein</fullName>
    </submittedName>
</protein>
<feature type="domain" description="GST N-terminal" evidence="2">
    <location>
        <begin position="6"/>
        <end position="78"/>
    </location>
</feature>
<sequence>MTHHTLYGSPLSLYTGRARSYLIKAGLDYRETTPTSEHYAKVVLPAAGNRQGIPTLETADGQVIRDGAAIIDHFEALSGDGFSPSGIKQNLVSRLFDVIGAEGLLRPAMHYRWNFDDQNLEFLRFHFQTMMPKGMEDKTDKAMQSMRKAGQAFGVVPESVNVVESLYETLLDKLDAHFAQVPYLLGNRPCIGDFGMIAPLYSHLGRDPKPLSLMQARAPHLFRWVERMNRPEPDIGEFENQADGYLPDDAIPATLIEVMQHIAVDFVPETLAAAAVINDWLAAQQELPSGATAERGVGFCQFNIDDVTINALVQPYRFYLLARAQTIYDSAPGVEQAALASLLQAAGMREILNVSLTREVGRSANLEVWC</sequence>
<evidence type="ECO:0000313" key="3">
    <source>
        <dbReference type="EMBL" id="WOJ94767.1"/>
    </source>
</evidence>
<dbReference type="SUPFAM" id="SSF52833">
    <property type="entry name" value="Thioredoxin-like"/>
    <property type="match status" value="1"/>
</dbReference>
<dbReference type="InterPro" id="IPR036282">
    <property type="entry name" value="Glutathione-S-Trfase_C_sf"/>
</dbReference>
<keyword evidence="4" id="KW-1185">Reference proteome</keyword>
<feature type="domain" description="Glutathione S-transferase C-terminal" evidence="1">
    <location>
        <begin position="169"/>
        <end position="230"/>
    </location>
</feature>
<evidence type="ECO:0000259" key="1">
    <source>
        <dbReference type="Pfam" id="PF00043"/>
    </source>
</evidence>
<dbReference type="Pfam" id="PF13417">
    <property type="entry name" value="GST_N_3"/>
    <property type="match status" value="1"/>
</dbReference>
<organism evidence="3 4">
    <name type="scientific">Congregibacter variabilis</name>
    <dbReference type="NCBI Taxonomy" id="3081200"/>
    <lineage>
        <taxon>Bacteria</taxon>
        <taxon>Pseudomonadati</taxon>
        <taxon>Pseudomonadota</taxon>
        <taxon>Gammaproteobacteria</taxon>
        <taxon>Cellvibrionales</taxon>
        <taxon>Halieaceae</taxon>
        <taxon>Congregibacter</taxon>
    </lineage>
</organism>
<dbReference type="InterPro" id="IPR004046">
    <property type="entry name" value="GST_C"/>
</dbReference>
<evidence type="ECO:0000259" key="2">
    <source>
        <dbReference type="Pfam" id="PF13417"/>
    </source>
</evidence>
<dbReference type="Gene3D" id="3.40.30.10">
    <property type="entry name" value="Glutaredoxin"/>
    <property type="match status" value="1"/>
</dbReference>
<gene>
    <name evidence="3" type="ORF">R0135_06265</name>
</gene>
<name>A0ABZ0I5I1_9GAMM</name>
<proteinExistence type="predicted"/>
<dbReference type="CDD" id="cd00299">
    <property type="entry name" value="GST_C_family"/>
    <property type="match status" value="1"/>
</dbReference>
<dbReference type="RefSeq" id="WP_407349400.1">
    <property type="nucleotide sequence ID" value="NZ_CP136864.1"/>
</dbReference>
<reference evidence="3 4" key="1">
    <citation type="submission" date="2023-10" db="EMBL/GenBank/DDBJ databases">
        <title>Two novel species belonging to the OM43/NOR5 clade.</title>
        <authorList>
            <person name="Park M."/>
        </authorList>
    </citation>
    <scope>NUCLEOTIDE SEQUENCE [LARGE SCALE GENOMIC DNA]</scope>
    <source>
        <strain evidence="3 4">IMCC43200</strain>
    </source>
</reference>